<reference evidence="1 2" key="1">
    <citation type="submission" date="2017-07" db="EMBL/GenBank/DDBJ databases">
        <title>Mechanisms for carbon and nitrogen cycling indicate functional differentiation within the Candidate Phyla Radiation.</title>
        <authorList>
            <person name="Danczak R.E."/>
            <person name="Johnston M.D."/>
            <person name="Kenah C."/>
            <person name="Slattery M."/>
            <person name="Wrighton K.C."/>
            <person name="Wilkins M.J."/>
        </authorList>
    </citation>
    <scope>NUCLEOTIDE SEQUENCE [LARGE SCALE GENOMIC DNA]</scope>
    <source>
        <strain evidence="1">Licking1014_96</strain>
    </source>
</reference>
<dbReference type="PANTHER" id="PTHR35788">
    <property type="entry name" value="EXPORTED PROTEIN-RELATED"/>
    <property type="match status" value="1"/>
</dbReference>
<protein>
    <submittedName>
        <fullName evidence="1">VanW family protein</fullName>
    </submittedName>
</protein>
<evidence type="ECO:0000313" key="2">
    <source>
        <dbReference type="Proteomes" id="UP000318296"/>
    </source>
</evidence>
<dbReference type="EMBL" id="VMGH01000031">
    <property type="protein sequence ID" value="TSC91676.1"/>
    <property type="molecule type" value="Genomic_DNA"/>
</dbReference>
<dbReference type="PANTHER" id="PTHR35788:SF1">
    <property type="entry name" value="EXPORTED PROTEIN"/>
    <property type="match status" value="1"/>
</dbReference>
<evidence type="ECO:0000313" key="1">
    <source>
        <dbReference type="EMBL" id="TSC91676.1"/>
    </source>
</evidence>
<organism evidence="1 2">
    <name type="scientific">Candidatus Berkelbacteria bacterium Licking1014_96</name>
    <dbReference type="NCBI Taxonomy" id="2017149"/>
    <lineage>
        <taxon>Bacteria</taxon>
        <taxon>Candidatus Berkelbacteria</taxon>
    </lineage>
</organism>
<accession>A0A554LFK9</accession>
<comment type="caution">
    <text evidence="1">The sequence shown here is derived from an EMBL/GenBank/DDBJ whole genome shotgun (WGS) entry which is preliminary data.</text>
</comment>
<sequence length="314" mass="34974">MQVFINESAFWGLLVSAIEVYKKESYGRQLDQKKLLEEINLRLNSSSETDIDLPINELTPEIRSNNISELGLKEVIARGESQFAGSPKNRINNLTIGASKFNGTLIKPDQTASFAEIVGSVEPEDGYLPELVIKGKQTIQEYGGGMCQVSTTLYRAALNSGLPIVERRPHAYLVGYYKDGPDATVYVPSTDLKFKNDTGHYILIQTKVDPTKKKMIFEFWGTKDGRRVSVSPPTFTDTVPAPTEPYYVDDPAYPTGYLVEEEHAHEGVTGTILRTITYPDGKIKTNEIKSVYKPWPAKIRRGTGPADLPIPIKE</sequence>
<gene>
    <name evidence="1" type="ORF">CEN92_227</name>
</gene>
<dbReference type="InterPro" id="IPR052913">
    <property type="entry name" value="Glycopeptide_resist_protein"/>
</dbReference>
<name>A0A554LFK9_9BACT</name>
<dbReference type="InterPro" id="IPR007391">
    <property type="entry name" value="Vancomycin_resist_VanW"/>
</dbReference>
<dbReference type="Pfam" id="PF04294">
    <property type="entry name" value="VanW"/>
    <property type="match status" value="1"/>
</dbReference>
<dbReference type="AlphaFoldDB" id="A0A554LFK9"/>
<dbReference type="Proteomes" id="UP000318296">
    <property type="component" value="Unassembled WGS sequence"/>
</dbReference>
<proteinExistence type="predicted"/>